<reference evidence="2 3" key="1">
    <citation type="submission" date="2018-01" db="EMBL/GenBank/DDBJ databases">
        <title>Metagenomic assembled genomes from two thermal pools in the Uzon Caldera, Kamchatka, Russia.</title>
        <authorList>
            <person name="Wilkins L."/>
            <person name="Ettinger C."/>
        </authorList>
    </citation>
    <scope>NUCLEOTIDE SEQUENCE [LARGE SCALE GENOMIC DNA]</scope>
    <source>
        <strain evidence="2">ARK-10</strain>
    </source>
</reference>
<dbReference type="InterPro" id="IPR006120">
    <property type="entry name" value="Resolvase_HTH_dom"/>
</dbReference>
<comment type="caution">
    <text evidence="2">The sequence shown here is derived from an EMBL/GenBank/DDBJ whole genome shotgun (WGS) entry which is preliminary data.</text>
</comment>
<organism evidence="2 3">
    <name type="scientific">Caldisericum exile</name>
    <dbReference type="NCBI Taxonomy" id="693075"/>
    <lineage>
        <taxon>Bacteria</taxon>
        <taxon>Pseudomonadati</taxon>
        <taxon>Caldisericota/Cryosericota group</taxon>
        <taxon>Caldisericota</taxon>
        <taxon>Caldisericia</taxon>
        <taxon>Caldisericales</taxon>
        <taxon>Caldisericaceae</taxon>
        <taxon>Caldisericum</taxon>
    </lineage>
</organism>
<dbReference type="Gene3D" id="1.10.10.60">
    <property type="entry name" value="Homeodomain-like"/>
    <property type="match status" value="1"/>
</dbReference>
<dbReference type="SUPFAM" id="SSF46689">
    <property type="entry name" value="Homeodomain-like"/>
    <property type="match status" value="1"/>
</dbReference>
<evidence type="ECO:0000259" key="1">
    <source>
        <dbReference type="Pfam" id="PF02796"/>
    </source>
</evidence>
<dbReference type="GO" id="GO:0000150">
    <property type="term" value="F:DNA strand exchange activity"/>
    <property type="evidence" value="ECO:0007669"/>
    <property type="project" value="InterPro"/>
</dbReference>
<gene>
    <name evidence="2" type="ORF">C0175_00685</name>
</gene>
<accession>A0A2J6X9H2</accession>
<dbReference type="InterPro" id="IPR009057">
    <property type="entry name" value="Homeodomain-like_sf"/>
</dbReference>
<dbReference type="AlphaFoldDB" id="A0A2J6X9H2"/>
<dbReference type="EMBL" id="PNIX01000040">
    <property type="protein sequence ID" value="PMP84084.1"/>
    <property type="molecule type" value="Genomic_DNA"/>
</dbReference>
<feature type="non-terminal residue" evidence="2">
    <location>
        <position position="38"/>
    </location>
</feature>
<sequence>MLSKEEKNKIDEMLQSGTTVAEISKKLNISRTTVYSYL</sequence>
<dbReference type="GO" id="GO:0003677">
    <property type="term" value="F:DNA binding"/>
    <property type="evidence" value="ECO:0007669"/>
    <property type="project" value="InterPro"/>
</dbReference>
<proteinExistence type="predicted"/>
<name>A0A2J6X9H2_9BACT</name>
<protein>
    <submittedName>
        <fullName evidence="2">DNA invertase</fullName>
    </submittedName>
</protein>
<dbReference type="Pfam" id="PF02796">
    <property type="entry name" value="HTH_7"/>
    <property type="match status" value="1"/>
</dbReference>
<dbReference type="Proteomes" id="UP000236910">
    <property type="component" value="Unassembled WGS sequence"/>
</dbReference>
<evidence type="ECO:0000313" key="2">
    <source>
        <dbReference type="EMBL" id="PMP84084.1"/>
    </source>
</evidence>
<evidence type="ECO:0000313" key="3">
    <source>
        <dbReference type="Proteomes" id="UP000236910"/>
    </source>
</evidence>
<feature type="domain" description="Resolvase HTH" evidence="1">
    <location>
        <begin position="2"/>
        <end position="38"/>
    </location>
</feature>